<keyword evidence="2" id="KW-1133">Transmembrane helix</keyword>
<evidence type="ECO:0000313" key="6">
    <source>
        <dbReference type="Proteomes" id="UP000193285"/>
    </source>
</evidence>
<reference evidence="5 6" key="1">
    <citation type="journal article" date="2015" name="Emerg. Microbes Infect.">
        <title>Characterization of 17 strains belonging to the Mycobacterium simiae complex and description of Mycobacterium paraense sp. nov.</title>
        <authorList>
            <person name="Fusco da Costa A.R."/>
            <person name="Fedrizzi T."/>
            <person name="Lopes M.L."/>
            <person name="Pecorari M."/>
            <person name="Oliveira da Costa W.L."/>
            <person name="Giacobazzi E."/>
            <person name="da Costa Bahia J.R."/>
            <person name="De Sanctis V."/>
            <person name="Batista Lima K.V."/>
            <person name="Bertorelli R."/>
            <person name="Grottola A."/>
            <person name="Fabio A."/>
            <person name="Mariottini A."/>
            <person name="Ferretti P."/>
            <person name="Di Leva F."/>
            <person name="Fregni Serpini G."/>
            <person name="Tagliazucchi S."/>
            <person name="Rumpianesi F."/>
            <person name="Jousson O."/>
            <person name="Segata N."/>
            <person name="Tortoli E."/>
        </authorList>
    </citation>
    <scope>NUCLEOTIDE SEQUENCE [LARGE SCALE GENOMIC DNA]</scope>
    <source>
        <strain evidence="5 6">IEC33</strain>
    </source>
</reference>
<dbReference type="EMBL" id="LQPN01000072">
    <property type="protein sequence ID" value="ORW38270.1"/>
    <property type="molecule type" value="Genomic_DNA"/>
</dbReference>
<evidence type="ECO:0000259" key="4">
    <source>
        <dbReference type="Pfam" id="PF11887"/>
    </source>
</evidence>
<dbReference type="PANTHER" id="PTHR33371:SF18">
    <property type="entry name" value="MCE-FAMILY PROTEIN MCE3C"/>
    <property type="match status" value="1"/>
</dbReference>
<sequence>MRKYRGAHLIKAGFIGIVLIILVIAVGLQPQQLVSLATDVRYQALFAEAGGLEPGNDVTTSGIKVGTVSGIELRDGDALVTFTVNGKVRLGSYSTAHIRTGSLLGRRVLTLDSTGSGALRPSDVIPISRTSSPYTLTESVSDLTTNLAGTDAASLNQSLDTLSATIDRVAPQLGPMFDGLTRLSESLNSRNKTLGDVLKDTSTLSGILSERSQQVNSLILNTNDLLDVLARRREAIVDLLANVSAVSKQLSGLVRDNEKTLTPMLQKLNAVTAVLEKNRDNIAKALPGLAKYEVTQGEAVSSGFYYQSFTPNVMPPQFIQPFLDYAYGFRRGNIPGQPPDNTGPRAEFPFPRNGIPPGPH</sequence>
<gene>
    <name evidence="5" type="ORF">AWB90_23555</name>
</gene>
<proteinExistence type="predicted"/>
<accession>A0A1X2A4C0</accession>
<comment type="caution">
    <text evidence="5">The sequence shown here is derived from an EMBL/GenBank/DDBJ whole genome shotgun (WGS) entry which is preliminary data.</text>
</comment>
<feature type="region of interest" description="Disordered" evidence="1">
    <location>
        <begin position="333"/>
        <end position="360"/>
    </location>
</feature>
<dbReference type="RefSeq" id="WP_085246137.1">
    <property type="nucleotide sequence ID" value="NZ_LQPN01000072.1"/>
</dbReference>
<dbReference type="OrthoDB" id="5241191at2"/>
<dbReference type="Proteomes" id="UP000193285">
    <property type="component" value="Unassembled WGS sequence"/>
</dbReference>
<dbReference type="InterPro" id="IPR024516">
    <property type="entry name" value="Mce_C"/>
</dbReference>
<feature type="transmembrane region" description="Helical" evidence="2">
    <location>
        <begin position="12"/>
        <end position="28"/>
    </location>
</feature>
<dbReference type="PRINTS" id="PR01782">
    <property type="entry name" value="MCEVIRFACTOR"/>
</dbReference>
<keyword evidence="2" id="KW-0472">Membrane</keyword>
<evidence type="ECO:0000256" key="1">
    <source>
        <dbReference type="SAM" id="MobiDB-lite"/>
    </source>
</evidence>
<dbReference type="STRING" id="767916.AWB91_12940"/>
<dbReference type="InterPro" id="IPR052336">
    <property type="entry name" value="MlaD_Phospholipid_Transporter"/>
</dbReference>
<organism evidence="5 6">
    <name type="scientific">Mycobacterium paraense</name>
    <dbReference type="NCBI Taxonomy" id="767916"/>
    <lineage>
        <taxon>Bacteria</taxon>
        <taxon>Bacillati</taxon>
        <taxon>Actinomycetota</taxon>
        <taxon>Actinomycetes</taxon>
        <taxon>Mycobacteriales</taxon>
        <taxon>Mycobacteriaceae</taxon>
        <taxon>Mycobacterium</taxon>
        <taxon>Mycobacterium simiae complex</taxon>
    </lineage>
</organism>
<dbReference type="InterPro" id="IPR005693">
    <property type="entry name" value="Mce"/>
</dbReference>
<name>A0A1X2A4C0_9MYCO</name>
<feature type="domain" description="Mce/MlaD" evidence="3">
    <location>
        <begin position="40"/>
        <end position="112"/>
    </location>
</feature>
<feature type="domain" description="Mammalian cell entry C-terminal" evidence="4">
    <location>
        <begin position="118"/>
        <end position="298"/>
    </location>
</feature>
<evidence type="ECO:0000313" key="5">
    <source>
        <dbReference type="EMBL" id="ORW38270.1"/>
    </source>
</evidence>
<evidence type="ECO:0000259" key="3">
    <source>
        <dbReference type="Pfam" id="PF02470"/>
    </source>
</evidence>
<keyword evidence="2" id="KW-0812">Transmembrane</keyword>
<dbReference type="AlphaFoldDB" id="A0A1X2A4C0"/>
<dbReference type="PANTHER" id="PTHR33371">
    <property type="entry name" value="INTERMEMBRANE PHOSPHOLIPID TRANSPORT SYSTEM BINDING PROTEIN MLAD-RELATED"/>
    <property type="match status" value="1"/>
</dbReference>
<dbReference type="GO" id="GO:0005576">
    <property type="term" value="C:extracellular region"/>
    <property type="evidence" value="ECO:0007669"/>
    <property type="project" value="TreeGrafter"/>
</dbReference>
<dbReference type="InterPro" id="IPR003399">
    <property type="entry name" value="Mce/MlaD"/>
</dbReference>
<dbReference type="NCBIfam" id="TIGR00996">
    <property type="entry name" value="Mtu_fam_mce"/>
    <property type="match status" value="1"/>
</dbReference>
<dbReference type="Pfam" id="PF02470">
    <property type="entry name" value="MlaD"/>
    <property type="match status" value="1"/>
</dbReference>
<evidence type="ECO:0000256" key="2">
    <source>
        <dbReference type="SAM" id="Phobius"/>
    </source>
</evidence>
<protein>
    <submittedName>
        <fullName evidence="5">Mammalian cell entry protein</fullName>
    </submittedName>
</protein>
<dbReference type="Pfam" id="PF11887">
    <property type="entry name" value="Mce4_CUP1"/>
    <property type="match status" value="1"/>
</dbReference>